<evidence type="ECO:0000313" key="3">
    <source>
        <dbReference type="Proteomes" id="UP000824005"/>
    </source>
</evidence>
<dbReference type="PANTHER" id="PTHR34180">
    <property type="entry name" value="PEPTIDASE C45"/>
    <property type="match status" value="1"/>
</dbReference>
<dbReference type="InterPro" id="IPR047794">
    <property type="entry name" value="C45_proenzyme-like"/>
</dbReference>
<dbReference type="Pfam" id="PF03417">
    <property type="entry name" value="AAT"/>
    <property type="match status" value="1"/>
</dbReference>
<reference evidence="2" key="2">
    <citation type="submission" date="2021-04" db="EMBL/GenBank/DDBJ databases">
        <authorList>
            <person name="Gilroy R."/>
        </authorList>
    </citation>
    <scope>NUCLEOTIDE SEQUENCE</scope>
    <source>
        <strain evidence="2">ChiGjej1B1-98</strain>
    </source>
</reference>
<evidence type="ECO:0000313" key="2">
    <source>
        <dbReference type="EMBL" id="HIY66021.1"/>
    </source>
</evidence>
<dbReference type="InterPro" id="IPR047801">
    <property type="entry name" value="Peptidase_C45"/>
</dbReference>
<dbReference type="Gene3D" id="1.10.10.2120">
    <property type="match status" value="1"/>
</dbReference>
<reference evidence="2" key="1">
    <citation type="journal article" date="2021" name="PeerJ">
        <title>Extensive microbial diversity within the chicken gut microbiome revealed by metagenomics and culture.</title>
        <authorList>
            <person name="Gilroy R."/>
            <person name="Ravi A."/>
            <person name="Getino M."/>
            <person name="Pursley I."/>
            <person name="Horton D.L."/>
            <person name="Alikhan N.F."/>
            <person name="Baker D."/>
            <person name="Gharbi K."/>
            <person name="Hall N."/>
            <person name="Watson M."/>
            <person name="Adriaenssens E.M."/>
            <person name="Foster-Nyarko E."/>
            <person name="Jarju S."/>
            <person name="Secka A."/>
            <person name="Antonio M."/>
            <person name="Oren A."/>
            <person name="Chaudhuri R.R."/>
            <person name="La Ragione R."/>
            <person name="Hildebrand F."/>
            <person name="Pallen M.J."/>
        </authorList>
    </citation>
    <scope>NUCLEOTIDE SEQUENCE</scope>
    <source>
        <strain evidence="2">ChiGjej1B1-98</strain>
    </source>
</reference>
<dbReference type="AlphaFoldDB" id="A0A9D1YV37"/>
<name>A0A9D1YV37_9MICO</name>
<dbReference type="Proteomes" id="UP000824005">
    <property type="component" value="Unassembled WGS sequence"/>
</dbReference>
<dbReference type="EMBL" id="DXDC01000205">
    <property type="protein sequence ID" value="HIY66021.1"/>
    <property type="molecule type" value="Genomic_DNA"/>
</dbReference>
<comment type="caution">
    <text evidence="2">The sequence shown here is derived from an EMBL/GenBank/DDBJ whole genome shotgun (WGS) entry which is preliminary data.</text>
</comment>
<evidence type="ECO:0000259" key="1">
    <source>
        <dbReference type="Pfam" id="PF03417"/>
    </source>
</evidence>
<accession>A0A9D1YV37</accession>
<dbReference type="InterPro" id="IPR005079">
    <property type="entry name" value="Peptidase_C45_hydrolase"/>
</dbReference>
<proteinExistence type="predicted"/>
<feature type="domain" description="Peptidase C45 hydrolase" evidence="1">
    <location>
        <begin position="121"/>
        <end position="287"/>
    </location>
</feature>
<protein>
    <submittedName>
        <fullName evidence="2">C45 family peptidase</fullName>
    </submittedName>
</protein>
<organism evidence="2 3">
    <name type="scientific">Candidatus Agrococcus pullicola</name>
    <dbReference type="NCBI Taxonomy" id="2838429"/>
    <lineage>
        <taxon>Bacteria</taxon>
        <taxon>Bacillati</taxon>
        <taxon>Actinomycetota</taxon>
        <taxon>Actinomycetes</taxon>
        <taxon>Micrococcales</taxon>
        <taxon>Microbacteriaceae</taxon>
        <taxon>Agrococcus</taxon>
    </lineage>
</organism>
<dbReference type="NCBIfam" id="NF040521">
    <property type="entry name" value="C45_proenzyme"/>
    <property type="match status" value="1"/>
</dbReference>
<gene>
    <name evidence="2" type="ORF">H9830_07070</name>
</gene>
<dbReference type="Gene3D" id="3.60.60.10">
    <property type="entry name" value="Penicillin V Acylase, Chain A"/>
    <property type="match status" value="1"/>
</dbReference>
<sequence length="359" mass="38448">MMRVIEVRLPEGPARQRGAAYGRTVSNELRNSARLYAGAFRDLGVGDADVDRVVAASAETIPEYAPELWQELQGLVEGSGASMRDLLLLNARTEILAYSDAPQTECSTVVALGPGRAPSTMQTWDWQAELAPTGTMLEIPLGHRVVRTFTETGMLGKIGVTHGLGVHFNILNHASDRGDAGVPVHVLMRMILDRAETVDEAIEIARATPVSASTVLTVVQPQSNLGDAHAVSIELSPAGVAVVGPDDGLLAHTNHFLDPALAEGEARAEEGSTTKPRYRHTVDQRDALLAVRDPYAMAEAFCGSAGDDAPVCMRPKPGAPRYERWESLITIALDVEAAAMDWAVGPPSGFTPDRVARFE</sequence>
<dbReference type="PANTHER" id="PTHR34180:SF1">
    <property type="entry name" value="BETA-ALANYL-DOPAMINE_CARCININE HYDROLASE"/>
    <property type="match status" value="1"/>
</dbReference>